<dbReference type="HOGENOM" id="CLU_052483_0_0_10"/>
<keyword evidence="1" id="KW-0472">Membrane</keyword>
<evidence type="ECO:0000256" key="1">
    <source>
        <dbReference type="SAM" id="Phobius"/>
    </source>
</evidence>
<keyword evidence="3" id="KW-1185">Reference proteome</keyword>
<comment type="caution">
    <text evidence="2">The sequence shown here is derived from an EMBL/GenBank/DDBJ whole genome shotgun (WGS) entry which is preliminary data.</text>
</comment>
<dbReference type="eggNOG" id="ENOG502ZB72">
    <property type="taxonomic scope" value="Bacteria"/>
</dbReference>
<organism evidence="2 3">
    <name type="scientific">Kordia algicida OT-1</name>
    <dbReference type="NCBI Taxonomy" id="391587"/>
    <lineage>
        <taxon>Bacteria</taxon>
        <taxon>Pseudomonadati</taxon>
        <taxon>Bacteroidota</taxon>
        <taxon>Flavobacteriia</taxon>
        <taxon>Flavobacteriales</taxon>
        <taxon>Flavobacteriaceae</taxon>
        <taxon>Kordia</taxon>
    </lineage>
</organism>
<dbReference type="Proteomes" id="UP000002945">
    <property type="component" value="Unassembled WGS sequence"/>
</dbReference>
<feature type="transmembrane region" description="Helical" evidence="1">
    <location>
        <begin position="12"/>
        <end position="32"/>
    </location>
</feature>
<accession>A9CTX4</accession>
<keyword evidence="1" id="KW-0812">Transmembrane</keyword>
<proteinExistence type="predicted"/>
<reference evidence="2 3" key="1">
    <citation type="journal article" date="2011" name="J. Bacteriol.">
        <title>Genome sequence of the algicidal bacterium Kordia algicida OT-1.</title>
        <authorList>
            <person name="Lee H.S."/>
            <person name="Kang S.G."/>
            <person name="Kwon K.K."/>
            <person name="Lee J.H."/>
            <person name="Kim S.J."/>
        </authorList>
    </citation>
    <scope>NUCLEOTIDE SEQUENCE [LARGE SCALE GENOMIC DNA]</scope>
    <source>
        <strain evidence="2 3">OT-1</strain>
    </source>
</reference>
<dbReference type="OrthoDB" id="1004942at2"/>
<evidence type="ECO:0000313" key="2">
    <source>
        <dbReference type="EMBL" id="EDP94154.1"/>
    </source>
</evidence>
<dbReference type="RefSeq" id="WP_007093524.1">
    <property type="nucleotide sequence ID" value="NZ_CP142125.1"/>
</dbReference>
<name>A9CTX4_9FLAO</name>
<gene>
    <name evidence="2" type="ORF">KAOT1_04767</name>
</gene>
<protein>
    <submittedName>
        <fullName evidence="2">Uncharacterized protein</fullName>
    </submittedName>
</protein>
<sequence>MKFHKVKAGSLQFAIMISAIIAVLLSVFIVLVHSHTLFAKKSDLLIETIQQTENILLAKSQDFSVKRDTIFSQIDTEIATSSKIHQSYWGMYGKTYVETKSKAKSFKKIALTSGWQKDEDRIGLYLQETNRPLIIVGNTKIEGKTFLPARGVRAGTISGNSYYGNKLVYGTILKSNETLPELPKQLTNYIASLQTLPLPVDDGRYINLKQGNTYTNSFTKPVKTVFDRGELDLLDVKLIGNILVRSDKKIKIAASTTLKDVILVAPEIEIETNTKGTFQAIATKRIIVGKNCELSYPSALVILAEDTLEEVSNSTEKEHIFIDTDTTVKGIICYLQNKTNNRFEPQILLKENTTVEGFVYCQQQIELLGNIEGSVYTKGFITKQFGSVYQNHIYNGTISSTELKNEYVGFPFENLDYKIVKWLY</sequence>
<dbReference type="STRING" id="391587.KAOT1_04767"/>
<evidence type="ECO:0000313" key="3">
    <source>
        <dbReference type="Proteomes" id="UP000002945"/>
    </source>
</evidence>
<dbReference type="EMBL" id="ABIB01000026">
    <property type="protein sequence ID" value="EDP94154.1"/>
    <property type="molecule type" value="Genomic_DNA"/>
</dbReference>
<keyword evidence="1" id="KW-1133">Transmembrane helix</keyword>
<dbReference type="AlphaFoldDB" id="A9CTX4"/>